<keyword evidence="9" id="KW-1185">Reference proteome</keyword>
<dbReference type="AlphaFoldDB" id="A0A7K1FK61"/>
<feature type="binding site" evidence="7">
    <location>
        <position position="64"/>
    </location>
    <ligand>
        <name>Zn(2+)</name>
        <dbReference type="ChEBI" id="CHEBI:29105"/>
    </ligand>
</feature>
<comment type="catalytic activity">
    <reaction evidence="6">
        <text>hydrogencarbonate + H(+) = CO2 + H2O</text>
        <dbReference type="Rhea" id="RHEA:10748"/>
        <dbReference type="ChEBI" id="CHEBI:15377"/>
        <dbReference type="ChEBI" id="CHEBI:15378"/>
        <dbReference type="ChEBI" id="CHEBI:16526"/>
        <dbReference type="ChEBI" id="CHEBI:17544"/>
        <dbReference type="EC" id="4.2.1.1"/>
    </reaction>
</comment>
<evidence type="ECO:0000256" key="6">
    <source>
        <dbReference type="ARBA" id="ARBA00048348"/>
    </source>
</evidence>
<dbReference type="PANTHER" id="PTHR43175">
    <property type="entry name" value="CARBONIC ANHYDRASE"/>
    <property type="match status" value="1"/>
</dbReference>
<dbReference type="Gene3D" id="3.40.1050.10">
    <property type="entry name" value="Carbonic anhydrase"/>
    <property type="match status" value="1"/>
</dbReference>
<comment type="function">
    <text evidence="5">Catalyzes the reversible hydration of carbon dioxide to form bicarbonate.</text>
</comment>
<keyword evidence="3 7" id="KW-0479">Metal-binding</keyword>
<gene>
    <name evidence="8" type="ORF">GIS00_11275</name>
</gene>
<comment type="similarity">
    <text evidence="1">Belongs to the beta-class carbonic anhydrase family.</text>
</comment>
<proteinExistence type="inferred from homology"/>
<organism evidence="8 9">
    <name type="scientific">Nakamurella alba</name>
    <dbReference type="NCBI Taxonomy" id="2665158"/>
    <lineage>
        <taxon>Bacteria</taxon>
        <taxon>Bacillati</taxon>
        <taxon>Actinomycetota</taxon>
        <taxon>Actinomycetes</taxon>
        <taxon>Nakamurellales</taxon>
        <taxon>Nakamurellaceae</taxon>
        <taxon>Nakamurella</taxon>
    </lineage>
</organism>
<evidence type="ECO:0000256" key="5">
    <source>
        <dbReference type="ARBA" id="ARBA00024993"/>
    </source>
</evidence>
<reference evidence="8 9" key="1">
    <citation type="submission" date="2019-11" db="EMBL/GenBank/DDBJ databases">
        <authorList>
            <person name="Jiang L.-Q."/>
        </authorList>
    </citation>
    <scope>NUCLEOTIDE SEQUENCE [LARGE SCALE GENOMIC DNA]</scope>
    <source>
        <strain evidence="8 9">YIM 132087</strain>
    </source>
</reference>
<dbReference type="InterPro" id="IPR001765">
    <property type="entry name" value="Carbonic_anhydrase"/>
</dbReference>
<evidence type="ECO:0000256" key="1">
    <source>
        <dbReference type="ARBA" id="ARBA00006217"/>
    </source>
</evidence>
<name>A0A7K1FK61_9ACTN</name>
<evidence type="ECO:0000313" key="9">
    <source>
        <dbReference type="Proteomes" id="UP000460221"/>
    </source>
</evidence>
<dbReference type="SUPFAM" id="SSF53056">
    <property type="entry name" value="beta-carbonic anhydrase, cab"/>
    <property type="match status" value="1"/>
</dbReference>
<evidence type="ECO:0000256" key="3">
    <source>
        <dbReference type="ARBA" id="ARBA00022723"/>
    </source>
</evidence>
<dbReference type="Proteomes" id="UP000460221">
    <property type="component" value="Unassembled WGS sequence"/>
</dbReference>
<evidence type="ECO:0000256" key="2">
    <source>
        <dbReference type="ARBA" id="ARBA00012925"/>
    </source>
</evidence>
<dbReference type="GO" id="GO:0004089">
    <property type="term" value="F:carbonate dehydratase activity"/>
    <property type="evidence" value="ECO:0007669"/>
    <property type="project" value="UniProtKB-EC"/>
</dbReference>
<sequence>MAIAVVLCMDARIDAHAAFRIEPGEVHLMRNAGGVVTDDMIRSLAISQHALGTREVMIVHHTDCGLARLQEDAFRDQLAEFAGFRPTWAVQAFKDPTESVKESMRRVASSPFLIHTHELRGFVFDVESGLLEEVSAD</sequence>
<keyword evidence="4 7" id="KW-0862">Zinc</keyword>
<feature type="binding site" evidence="7">
    <location>
        <position position="10"/>
    </location>
    <ligand>
        <name>Zn(2+)</name>
        <dbReference type="ChEBI" id="CHEBI:29105"/>
    </ligand>
</feature>
<dbReference type="GO" id="GO:0008270">
    <property type="term" value="F:zinc ion binding"/>
    <property type="evidence" value="ECO:0007669"/>
    <property type="project" value="InterPro"/>
</dbReference>
<evidence type="ECO:0000256" key="7">
    <source>
        <dbReference type="PIRSR" id="PIRSR601765-1"/>
    </source>
</evidence>
<evidence type="ECO:0000313" key="8">
    <source>
        <dbReference type="EMBL" id="MTD14527.1"/>
    </source>
</evidence>
<comment type="caution">
    <text evidence="8">The sequence shown here is derived from an EMBL/GenBank/DDBJ whole genome shotgun (WGS) entry which is preliminary data.</text>
</comment>
<dbReference type="SMART" id="SM00947">
    <property type="entry name" value="Pro_CA"/>
    <property type="match status" value="1"/>
</dbReference>
<protein>
    <recommendedName>
        <fullName evidence="2">carbonic anhydrase</fullName>
        <ecNumber evidence="2">4.2.1.1</ecNumber>
    </recommendedName>
</protein>
<feature type="binding site" evidence="7">
    <location>
        <position position="61"/>
    </location>
    <ligand>
        <name>Zn(2+)</name>
        <dbReference type="ChEBI" id="CHEBI:29105"/>
    </ligand>
</feature>
<feature type="binding site" evidence="7">
    <location>
        <position position="8"/>
    </location>
    <ligand>
        <name>Zn(2+)</name>
        <dbReference type="ChEBI" id="CHEBI:29105"/>
    </ligand>
</feature>
<dbReference type="InterPro" id="IPR036874">
    <property type="entry name" value="Carbonic_anhydrase_sf"/>
</dbReference>
<dbReference type="EC" id="4.2.1.1" evidence="2"/>
<evidence type="ECO:0000256" key="4">
    <source>
        <dbReference type="ARBA" id="ARBA00022833"/>
    </source>
</evidence>
<dbReference type="Pfam" id="PF00484">
    <property type="entry name" value="Pro_CA"/>
    <property type="match status" value="1"/>
</dbReference>
<comment type="cofactor">
    <cofactor evidence="7">
        <name>Zn(2+)</name>
        <dbReference type="ChEBI" id="CHEBI:29105"/>
    </cofactor>
    <text evidence="7">Binds 1 zinc ion per subunit.</text>
</comment>
<dbReference type="CDD" id="cd03379">
    <property type="entry name" value="beta_CA_cladeD"/>
    <property type="match status" value="1"/>
</dbReference>
<dbReference type="EMBL" id="WLYK01000003">
    <property type="protein sequence ID" value="MTD14527.1"/>
    <property type="molecule type" value="Genomic_DNA"/>
</dbReference>
<dbReference type="PANTHER" id="PTHR43175:SF3">
    <property type="entry name" value="CARBON DISULFIDE HYDROLASE"/>
    <property type="match status" value="1"/>
</dbReference>
<accession>A0A7K1FK61</accession>